<feature type="region of interest" description="Disordered" evidence="1">
    <location>
        <begin position="25"/>
        <end position="45"/>
    </location>
</feature>
<accession>A0A3P7I9Y4</accession>
<evidence type="ECO:0000256" key="1">
    <source>
        <dbReference type="SAM" id="MobiDB-lite"/>
    </source>
</evidence>
<gene>
    <name evidence="2" type="ORF">SVUK_LOCUS1274</name>
</gene>
<name>A0A3P7I9Y4_STRVU</name>
<organism evidence="2 3">
    <name type="scientific">Strongylus vulgaris</name>
    <name type="common">Blood worm</name>
    <dbReference type="NCBI Taxonomy" id="40348"/>
    <lineage>
        <taxon>Eukaryota</taxon>
        <taxon>Metazoa</taxon>
        <taxon>Ecdysozoa</taxon>
        <taxon>Nematoda</taxon>
        <taxon>Chromadorea</taxon>
        <taxon>Rhabditida</taxon>
        <taxon>Rhabditina</taxon>
        <taxon>Rhabditomorpha</taxon>
        <taxon>Strongyloidea</taxon>
        <taxon>Strongylidae</taxon>
        <taxon>Strongylus</taxon>
    </lineage>
</organism>
<protein>
    <submittedName>
        <fullName evidence="2">Uncharacterized protein</fullName>
    </submittedName>
</protein>
<evidence type="ECO:0000313" key="2">
    <source>
        <dbReference type="EMBL" id="VDM66276.1"/>
    </source>
</evidence>
<feature type="compositionally biased region" description="Basic and acidic residues" evidence="1">
    <location>
        <begin position="32"/>
        <end position="44"/>
    </location>
</feature>
<dbReference type="Proteomes" id="UP000270094">
    <property type="component" value="Unassembled WGS sequence"/>
</dbReference>
<dbReference type="AlphaFoldDB" id="A0A3P7I9Y4"/>
<keyword evidence="3" id="KW-1185">Reference proteome</keyword>
<proteinExistence type="predicted"/>
<evidence type="ECO:0000313" key="3">
    <source>
        <dbReference type="Proteomes" id="UP000270094"/>
    </source>
</evidence>
<dbReference type="EMBL" id="UYYB01002454">
    <property type="protein sequence ID" value="VDM66276.1"/>
    <property type="molecule type" value="Genomic_DNA"/>
</dbReference>
<reference evidence="2 3" key="1">
    <citation type="submission" date="2018-11" db="EMBL/GenBank/DDBJ databases">
        <authorList>
            <consortium name="Pathogen Informatics"/>
        </authorList>
    </citation>
    <scope>NUCLEOTIDE SEQUENCE [LARGE SCALE GENOMIC DNA]</scope>
</reference>
<sequence>MALILRLEIVWKSIHPLEEFKNPKKLRKRRAEKAEHADPPDKNAKVLQNGTVTVPVLSVPTHGFLQYDCCTKKSVKIVTDQRLDVRDSTFNMEK</sequence>